<sequence length="281" mass="30936">MAPPSSVLWCFGQLYSLRMASKGPNTFGKDTEQETTEIGTRNLSHFCVNFASNSFKSAGRERVSTVLVDALKSAIEVSASRRCTIEWGVVTLLSLQDAVRRIGSRSDDAVCGHQAAPLDPSLITLNICLVSSTLCLNCDQSLYPAPLVLEGCIRSLLALLKETREDMDQLVVSYIACARQCMELERATRDQLPQLDDHHPPPANSDPLLNVIQYPSPEPSSQTEKTLARWLAYEVTPALPWIEPGQEVSPICGFFHHVGVRTEQKRMPKKGGGIPHNHAEV</sequence>
<reference evidence="2 3" key="1">
    <citation type="submission" date="2024-07" db="EMBL/GenBank/DDBJ databases">
        <title>Chromosome-level genome assembly of the water stick insect Ranatra chinensis (Heteroptera: Nepidae).</title>
        <authorList>
            <person name="Liu X."/>
        </authorList>
    </citation>
    <scope>NUCLEOTIDE SEQUENCE [LARGE SCALE GENOMIC DNA]</scope>
    <source>
        <strain evidence="2">Cailab_2021Rc</strain>
        <tissue evidence="2">Muscle</tissue>
    </source>
</reference>
<comment type="caution">
    <text evidence="2">The sequence shown here is derived from an EMBL/GenBank/DDBJ whole genome shotgun (WGS) entry which is preliminary data.</text>
</comment>
<protein>
    <submittedName>
        <fullName evidence="2">Uncharacterized protein</fullName>
    </submittedName>
</protein>
<dbReference type="EMBL" id="JBFDAA010000017">
    <property type="protein sequence ID" value="KAL1116941.1"/>
    <property type="molecule type" value="Genomic_DNA"/>
</dbReference>
<organism evidence="2 3">
    <name type="scientific">Ranatra chinensis</name>
    <dbReference type="NCBI Taxonomy" id="642074"/>
    <lineage>
        <taxon>Eukaryota</taxon>
        <taxon>Metazoa</taxon>
        <taxon>Ecdysozoa</taxon>
        <taxon>Arthropoda</taxon>
        <taxon>Hexapoda</taxon>
        <taxon>Insecta</taxon>
        <taxon>Pterygota</taxon>
        <taxon>Neoptera</taxon>
        <taxon>Paraneoptera</taxon>
        <taxon>Hemiptera</taxon>
        <taxon>Heteroptera</taxon>
        <taxon>Panheteroptera</taxon>
        <taxon>Nepomorpha</taxon>
        <taxon>Nepidae</taxon>
        <taxon>Ranatrinae</taxon>
        <taxon>Ranatra</taxon>
    </lineage>
</organism>
<proteinExistence type="predicted"/>
<feature type="region of interest" description="Disordered" evidence="1">
    <location>
        <begin position="193"/>
        <end position="221"/>
    </location>
</feature>
<evidence type="ECO:0000313" key="3">
    <source>
        <dbReference type="Proteomes" id="UP001558652"/>
    </source>
</evidence>
<evidence type="ECO:0000313" key="2">
    <source>
        <dbReference type="EMBL" id="KAL1116941.1"/>
    </source>
</evidence>
<dbReference type="Proteomes" id="UP001558652">
    <property type="component" value="Unassembled WGS sequence"/>
</dbReference>
<accession>A0ABD0Y0E8</accession>
<evidence type="ECO:0000256" key="1">
    <source>
        <dbReference type="SAM" id="MobiDB-lite"/>
    </source>
</evidence>
<name>A0ABD0Y0E8_9HEMI</name>
<dbReference type="AlphaFoldDB" id="A0ABD0Y0E8"/>
<keyword evidence="3" id="KW-1185">Reference proteome</keyword>
<gene>
    <name evidence="2" type="ORF">AAG570_005410</name>
</gene>